<dbReference type="InterPro" id="IPR027417">
    <property type="entry name" value="P-loop_NTPase"/>
</dbReference>
<evidence type="ECO:0000313" key="2">
    <source>
        <dbReference type="EMBL" id="MDQ0303810.1"/>
    </source>
</evidence>
<gene>
    <name evidence="2" type="ORF">J2S75_002844</name>
</gene>
<name>A0ABU0BDD9_9HYPH</name>
<accession>A0ABU0BDD9</accession>
<proteinExistence type="predicted"/>
<sequence length="451" mass="50487">MFEVCYGGARGGGKTDASLGEWAVHAKRYGADAKGLFIRRTLTALTPTIERAKRIYRPLGAKWEEQKSRFVWPSGAVLYFRYLERDDDANNYQGHDYTRVYVEELTQFPDPGPLDKLKATLRSAAGVPTGFRATCNPGGPGHTWVKERYIEAGAYNIVREVFQNPFDGTQIESSRVFIPAKLTDNPELLANDPRYVANLFQAGSAALVKAWLEGDWNVVEGAFFDCWNSAKHVVAPFAIPKDWLKFRSFDWGSAAPFSVGWWAVAGDDHGSIPRGALIRYREWYGAKGANKGLKLTTEEVAAGIKARDEGEKIAYSVADPAIFAEDGGPSRAEVFGLHGVDFMRADNKRVSGNGAMGGWDEMRQRLKGVDGVPMLYVFETCRDFIRTVPSLPHDAKRPEDIDTDAEDHIADEARYACMSRPWIPQIEQTSPRRARDWFDEPEEEGMNWKLA</sequence>
<protein>
    <recommendedName>
        <fullName evidence="4">Terminase</fullName>
    </recommendedName>
</protein>
<keyword evidence="3" id="KW-1185">Reference proteome</keyword>
<dbReference type="Proteomes" id="UP001224682">
    <property type="component" value="Unassembled WGS sequence"/>
</dbReference>
<dbReference type="Gene3D" id="3.30.420.280">
    <property type="match status" value="1"/>
</dbReference>
<comment type="caution">
    <text evidence="2">The sequence shown here is derived from an EMBL/GenBank/DDBJ whole genome shotgun (WGS) entry which is preliminary data.</text>
</comment>
<dbReference type="EMBL" id="JAUSUI010000005">
    <property type="protein sequence ID" value="MDQ0303810.1"/>
    <property type="molecule type" value="Genomic_DNA"/>
</dbReference>
<evidence type="ECO:0000313" key="3">
    <source>
        <dbReference type="Proteomes" id="UP001224682"/>
    </source>
</evidence>
<evidence type="ECO:0000256" key="1">
    <source>
        <dbReference type="SAM" id="MobiDB-lite"/>
    </source>
</evidence>
<feature type="region of interest" description="Disordered" evidence="1">
    <location>
        <begin position="430"/>
        <end position="451"/>
    </location>
</feature>
<dbReference type="Pfam" id="PF03237">
    <property type="entry name" value="Terminase_6N"/>
    <property type="match status" value="1"/>
</dbReference>
<organism evidence="2 3">
    <name type="scientific">Ancylobacter polymorphus</name>
    <dbReference type="NCBI Taxonomy" id="223390"/>
    <lineage>
        <taxon>Bacteria</taxon>
        <taxon>Pseudomonadati</taxon>
        <taxon>Pseudomonadota</taxon>
        <taxon>Alphaproteobacteria</taxon>
        <taxon>Hyphomicrobiales</taxon>
        <taxon>Xanthobacteraceae</taxon>
        <taxon>Ancylobacter</taxon>
    </lineage>
</organism>
<evidence type="ECO:0008006" key="4">
    <source>
        <dbReference type="Google" id="ProtNLM"/>
    </source>
</evidence>
<dbReference type="Gene3D" id="3.40.50.300">
    <property type="entry name" value="P-loop containing nucleotide triphosphate hydrolases"/>
    <property type="match status" value="1"/>
</dbReference>
<reference evidence="2 3" key="1">
    <citation type="submission" date="2023-07" db="EMBL/GenBank/DDBJ databases">
        <title>Genomic Encyclopedia of Type Strains, Phase IV (KMG-IV): sequencing the most valuable type-strain genomes for metagenomic binning, comparative biology and taxonomic classification.</title>
        <authorList>
            <person name="Goeker M."/>
        </authorList>
    </citation>
    <scope>NUCLEOTIDE SEQUENCE [LARGE SCALE GENOMIC DNA]</scope>
    <source>
        <strain evidence="2 3">DSM 2457</strain>
    </source>
</reference>